<keyword evidence="4" id="KW-1185">Reference proteome</keyword>
<proteinExistence type="predicted"/>
<dbReference type="SUPFAM" id="SSF47413">
    <property type="entry name" value="lambda repressor-like DNA-binding domains"/>
    <property type="match status" value="1"/>
</dbReference>
<accession>F9T6D8</accession>
<reference evidence="2 5" key="3">
    <citation type="submission" date="2014-08" db="EMBL/GenBank/DDBJ databases">
        <title>First Complete Genome Sequence of the Shellfish Pathogen Vibrio tubiashii.</title>
        <authorList>
            <person name="Richards G.P."/>
            <person name="Needleman D.S."/>
            <person name="Watson M.A."/>
            <person name="Bono J.L."/>
        </authorList>
    </citation>
    <scope>NUCLEOTIDE SEQUENCE [LARGE SCALE GENOMIC DNA]</scope>
    <source>
        <strain evidence="2 5">ATCC 19109</strain>
    </source>
</reference>
<evidence type="ECO:0000313" key="4">
    <source>
        <dbReference type="Proteomes" id="UP000003836"/>
    </source>
</evidence>
<evidence type="ECO:0000259" key="1">
    <source>
        <dbReference type="SMART" id="SM00530"/>
    </source>
</evidence>
<evidence type="ECO:0000313" key="5">
    <source>
        <dbReference type="Proteomes" id="UP000030071"/>
    </source>
</evidence>
<dbReference type="eggNOG" id="ENOG5031NZG">
    <property type="taxonomic scope" value="Bacteria"/>
</dbReference>
<dbReference type="KEGG" id="vtu:IX91_21750"/>
<dbReference type="HOGENOM" id="CLU_1873488_0_0_6"/>
<dbReference type="SMART" id="SM00530">
    <property type="entry name" value="HTH_XRE"/>
    <property type="match status" value="1"/>
</dbReference>
<dbReference type="PATRIC" id="fig|1051646.9.peg.4273"/>
<dbReference type="InterPro" id="IPR001387">
    <property type="entry name" value="Cro/C1-type_HTH"/>
</dbReference>
<dbReference type="InterPro" id="IPR010982">
    <property type="entry name" value="Lambda_DNA-bd_dom_sf"/>
</dbReference>
<evidence type="ECO:0000313" key="3">
    <source>
        <dbReference type="EMBL" id="EGU54601.1"/>
    </source>
</evidence>
<dbReference type="EMBL" id="AFWI01000152">
    <property type="protein sequence ID" value="EGU54601.1"/>
    <property type="molecule type" value="Genomic_DNA"/>
</dbReference>
<dbReference type="GO" id="GO:0003677">
    <property type="term" value="F:DNA binding"/>
    <property type="evidence" value="ECO:0007669"/>
    <property type="project" value="InterPro"/>
</dbReference>
<reference evidence="3 4" key="2">
    <citation type="journal article" date="2012" name="Int. J. Syst. Evol. Microbiol.">
        <title>Vibrio caribbeanicus sp. nov., isolated from the marine sponge Scleritoderma cyanea.</title>
        <authorList>
            <person name="Hoffmann M."/>
            <person name="Monday S.R."/>
            <person name="Allard M.W."/>
            <person name="Strain E.A."/>
            <person name="Whittaker P."/>
            <person name="Naum M."/>
            <person name="McCarthy P.J."/>
            <person name="Lopez J.V."/>
            <person name="Fischer M."/>
            <person name="Brown E.W."/>
        </authorList>
    </citation>
    <scope>NUCLEOTIDE SEQUENCE [LARGE SCALE GENOMIC DNA]</scope>
    <source>
        <strain evidence="3 4">ATCC 19109</strain>
    </source>
</reference>
<protein>
    <recommendedName>
        <fullName evidence="1">HTH cro/C1-type domain-containing protein</fullName>
    </recommendedName>
</protein>
<name>F9T6D8_9VIBR</name>
<dbReference type="EMBL" id="CP009355">
    <property type="protein sequence ID" value="AIW16707.1"/>
    <property type="molecule type" value="Genomic_DNA"/>
</dbReference>
<gene>
    <name evidence="2" type="ORF">IX91_21750</name>
    <name evidence="3" type="ORF">VITU9109_13626</name>
</gene>
<feature type="domain" description="HTH cro/C1-type" evidence="1">
    <location>
        <begin position="26"/>
        <end position="83"/>
    </location>
</feature>
<dbReference type="Gene3D" id="1.10.260.40">
    <property type="entry name" value="lambda repressor-like DNA-binding domains"/>
    <property type="match status" value="1"/>
</dbReference>
<evidence type="ECO:0000313" key="2">
    <source>
        <dbReference type="EMBL" id="AIW16707.1"/>
    </source>
</evidence>
<dbReference type="Proteomes" id="UP000030071">
    <property type="component" value="Chromosome 2"/>
</dbReference>
<dbReference type="RefSeq" id="WP_004745071.1">
    <property type="nucleotide sequence ID" value="NZ_AFWI01000152.1"/>
</dbReference>
<dbReference type="Proteomes" id="UP000003836">
    <property type="component" value="Unassembled WGS sequence"/>
</dbReference>
<dbReference type="AlphaFoldDB" id="F9T6D8"/>
<organism evidence="2 5">
    <name type="scientific">Vibrio tubiashii ATCC 19109</name>
    <dbReference type="NCBI Taxonomy" id="1051646"/>
    <lineage>
        <taxon>Bacteria</taxon>
        <taxon>Pseudomonadati</taxon>
        <taxon>Pseudomonadota</taxon>
        <taxon>Gammaproteobacteria</taxon>
        <taxon>Vibrionales</taxon>
        <taxon>Vibrionaceae</taxon>
        <taxon>Vibrio</taxon>
        <taxon>Vibrio oreintalis group</taxon>
    </lineage>
</organism>
<reference evidence="3" key="1">
    <citation type="submission" date="2011-08" db="EMBL/GenBank/DDBJ databases">
        <authorList>
            <person name="Hoffman M."/>
            <person name="Strain E.A."/>
            <person name="Brown E."/>
            <person name="Allard M.W."/>
        </authorList>
    </citation>
    <scope>NUCLEOTIDE SEQUENCE</scope>
    <source>
        <strain evidence="3">ATCC 19109</strain>
    </source>
</reference>
<sequence>MAEIETEGFEFFGVEETIFRKMVIERIEALMVQEGLSKNSLAKKANIGRSALYEKMDREARSHFTILDFFRIAKALDVSILQLFPMTQLERLHGGQLPVSASTLKFLDLMLAAPKEDIEFLSNFYASMKKRDDALSNQN</sequence>
<dbReference type="CDD" id="cd00093">
    <property type="entry name" value="HTH_XRE"/>
    <property type="match status" value="1"/>
</dbReference>
<dbReference type="GeneID" id="23447349"/>
<dbReference type="STRING" id="1051646.IX91_21750"/>